<accession>X0VU10</accession>
<dbReference type="AlphaFoldDB" id="X0VU10"/>
<gene>
    <name evidence="1" type="ORF">S01H1_44010</name>
</gene>
<sequence length="50" mass="5479">MDLKIRELGDADIDFAVAQTAREGWDNTVSTLRVSLSHDPEGCFIAEIDG</sequence>
<protein>
    <recommendedName>
        <fullName evidence="2">GNAT family N-acetyltransferase</fullName>
    </recommendedName>
</protein>
<evidence type="ECO:0008006" key="2">
    <source>
        <dbReference type="Google" id="ProtNLM"/>
    </source>
</evidence>
<reference evidence="1" key="1">
    <citation type="journal article" date="2014" name="Front. Microbiol.">
        <title>High frequency of phylogenetically diverse reductive dehalogenase-homologous genes in deep subseafloor sedimentary metagenomes.</title>
        <authorList>
            <person name="Kawai M."/>
            <person name="Futagami T."/>
            <person name="Toyoda A."/>
            <person name="Takaki Y."/>
            <person name="Nishi S."/>
            <person name="Hori S."/>
            <person name="Arai W."/>
            <person name="Tsubouchi T."/>
            <person name="Morono Y."/>
            <person name="Uchiyama I."/>
            <person name="Ito T."/>
            <person name="Fujiyama A."/>
            <person name="Inagaki F."/>
            <person name="Takami H."/>
        </authorList>
    </citation>
    <scope>NUCLEOTIDE SEQUENCE</scope>
    <source>
        <strain evidence="1">Expedition CK06-06</strain>
    </source>
</reference>
<dbReference type="EMBL" id="BARS01028055">
    <property type="protein sequence ID" value="GAG04011.1"/>
    <property type="molecule type" value="Genomic_DNA"/>
</dbReference>
<name>X0VU10_9ZZZZ</name>
<organism evidence="1">
    <name type="scientific">marine sediment metagenome</name>
    <dbReference type="NCBI Taxonomy" id="412755"/>
    <lineage>
        <taxon>unclassified sequences</taxon>
        <taxon>metagenomes</taxon>
        <taxon>ecological metagenomes</taxon>
    </lineage>
</organism>
<comment type="caution">
    <text evidence="1">The sequence shown here is derived from an EMBL/GenBank/DDBJ whole genome shotgun (WGS) entry which is preliminary data.</text>
</comment>
<proteinExistence type="predicted"/>
<evidence type="ECO:0000313" key="1">
    <source>
        <dbReference type="EMBL" id="GAG04011.1"/>
    </source>
</evidence>